<name>A0ABP1F3C8_9FLAO</name>
<dbReference type="Proteomes" id="UP001497527">
    <property type="component" value="Unassembled WGS sequence"/>
</dbReference>
<keyword evidence="3" id="KW-1185">Reference proteome</keyword>
<evidence type="ECO:0000313" key="2">
    <source>
        <dbReference type="EMBL" id="CAL2104081.1"/>
    </source>
</evidence>
<evidence type="ECO:0008006" key="4">
    <source>
        <dbReference type="Google" id="ProtNLM"/>
    </source>
</evidence>
<organism evidence="2 3">
    <name type="scientific">Tenacibaculum polynesiense</name>
    <dbReference type="NCBI Taxonomy" id="3137857"/>
    <lineage>
        <taxon>Bacteria</taxon>
        <taxon>Pseudomonadati</taxon>
        <taxon>Bacteroidota</taxon>
        <taxon>Flavobacteriia</taxon>
        <taxon>Flavobacteriales</taxon>
        <taxon>Flavobacteriaceae</taxon>
        <taxon>Tenacibaculum</taxon>
    </lineage>
</organism>
<keyword evidence="1" id="KW-1133">Transmembrane helix</keyword>
<reference evidence="2 3" key="1">
    <citation type="submission" date="2024-05" db="EMBL/GenBank/DDBJ databases">
        <authorList>
            <person name="Duchaud E."/>
        </authorList>
    </citation>
    <scope>NUCLEOTIDE SEQUENCE [LARGE SCALE GENOMIC DNA]</scope>
    <source>
        <strain evidence="2">Ena-SAMPLE-TAB-13-05-2024-13:56:06:370-140308</strain>
    </source>
</reference>
<dbReference type="RefSeq" id="WP_348718336.1">
    <property type="nucleotide sequence ID" value="NZ_CAXJIO010000015.1"/>
</dbReference>
<proteinExistence type="predicted"/>
<sequence length="208" mass="23989">MKLSSNYLGIFLFFVFLFNVTLNAQEKIEIDTILYKNVTPKKLLNHLDSLKISLVKEERVLKVSFYVTGKIIDKEISAEKIEDKTTIPIFERKKFFLNIKNSFKLEPNTIDSHLTKVILTISEKSFSNRDLKNFEKFLNKSGRVLTIKLSGFNKPRILNDVKKSGTVVTTNEEEDDPNFLFAIIISLLSLFGLISLFNAFTKKIKKNK</sequence>
<evidence type="ECO:0000313" key="3">
    <source>
        <dbReference type="Proteomes" id="UP001497527"/>
    </source>
</evidence>
<gene>
    <name evidence="2" type="ORF">T190423A01A_60018</name>
</gene>
<keyword evidence="1" id="KW-0812">Transmembrane</keyword>
<accession>A0ABP1F3C8</accession>
<comment type="caution">
    <text evidence="2">The sequence shown here is derived from an EMBL/GenBank/DDBJ whole genome shotgun (WGS) entry which is preliminary data.</text>
</comment>
<keyword evidence="1" id="KW-0472">Membrane</keyword>
<evidence type="ECO:0000256" key="1">
    <source>
        <dbReference type="SAM" id="Phobius"/>
    </source>
</evidence>
<protein>
    <recommendedName>
        <fullName evidence="4">LPXTG-motif cell wall-anchored protein</fullName>
    </recommendedName>
</protein>
<feature type="transmembrane region" description="Helical" evidence="1">
    <location>
        <begin position="179"/>
        <end position="200"/>
    </location>
</feature>
<dbReference type="EMBL" id="CAXJIO010000015">
    <property type="protein sequence ID" value="CAL2104081.1"/>
    <property type="molecule type" value="Genomic_DNA"/>
</dbReference>